<dbReference type="SUPFAM" id="SSF57701">
    <property type="entry name" value="Zn2/Cys6 DNA-binding domain"/>
    <property type="match status" value="1"/>
</dbReference>
<proteinExistence type="predicted"/>
<reference evidence="9 10" key="1">
    <citation type="submission" date="2024-07" db="EMBL/GenBank/DDBJ databases">
        <title>Section-level genome sequencing and comparative genomics of Aspergillus sections Usti and Cavernicolus.</title>
        <authorList>
            <consortium name="Lawrence Berkeley National Laboratory"/>
            <person name="Nybo J.L."/>
            <person name="Vesth T.C."/>
            <person name="Theobald S."/>
            <person name="Frisvad J.C."/>
            <person name="Larsen T.O."/>
            <person name="Kjaerboelling I."/>
            <person name="Rothschild-Mancinelli K."/>
            <person name="Lyhne E.K."/>
            <person name="Kogle M.E."/>
            <person name="Barry K."/>
            <person name="Clum A."/>
            <person name="Na H."/>
            <person name="Ledsgaard L."/>
            <person name="Lin J."/>
            <person name="Lipzen A."/>
            <person name="Kuo A."/>
            <person name="Riley R."/>
            <person name="Mondo S."/>
            <person name="Labutti K."/>
            <person name="Haridas S."/>
            <person name="Pangalinan J."/>
            <person name="Salamov A.A."/>
            <person name="Simmons B.A."/>
            <person name="Magnuson J.K."/>
            <person name="Chen J."/>
            <person name="Drula E."/>
            <person name="Henrissat B."/>
            <person name="Wiebenga A."/>
            <person name="Lubbers R.J."/>
            <person name="Gomes A.C."/>
            <person name="Makela M.R."/>
            <person name="Stajich J."/>
            <person name="Grigoriev I.V."/>
            <person name="Mortensen U.H."/>
            <person name="De Vries R.P."/>
            <person name="Baker S.E."/>
            <person name="Andersen M.R."/>
        </authorList>
    </citation>
    <scope>NUCLEOTIDE SEQUENCE [LARGE SCALE GENOMIC DNA]</scope>
    <source>
        <strain evidence="9 10">CBS 588.65</strain>
    </source>
</reference>
<dbReference type="PROSITE" id="PS50048">
    <property type="entry name" value="ZN2_CY6_FUNGAL_2"/>
    <property type="match status" value="1"/>
</dbReference>
<dbReference type="Proteomes" id="UP001610334">
    <property type="component" value="Unassembled WGS sequence"/>
</dbReference>
<keyword evidence="10" id="KW-1185">Reference proteome</keyword>
<dbReference type="Gene3D" id="4.10.240.10">
    <property type="entry name" value="Zn(2)-C6 fungal-type DNA-binding domain"/>
    <property type="match status" value="1"/>
</dbReference>
<name>A0ABR4GTV9_9EURO</name>
<evidence type="ECO:0000256" key="6">
    <source>
        <dbReference type="ARBA" id="ARBA00023242"/>
    </source>
</evidence>
<feature type="compositionally biased region" description="Polar residues" evidence="7">
    <location>
        <begin position="420"/>
        <end position="429"/>
    </location>
</feature>
<evidence type="ECO:0000256" key="3">
    <source>
        <dbReference type="ARBA" id="ARBA00023015"/>
    </source>
</evidence>
<feature type="domain" description="Zn(2)-C6 fungal-type" evidence="8">
    <location>
        <begin position="22"/>
        <end position="61"/>
    </location>
</feature>
<sequence length="765" mass="84574">MTSPVSTDKASQGRTRSAAVPACEACRKMKMKCTRSVPLGTAPSPTTPCDRCKRTNRTCKIPESRPLGRKRGALGRYRGFEKAYRKLQSEAKKVNLSQGVDEIDGAVCLRRGEELGVESFLLPQIPTPDDARAQSGIVAPSHEVNTTRASIQVDCENGKENQVLPAPEPMSNPLALLAHASDAAQAIEASTVASSTLNSPASRDQGSHNAGETEGYRLLHRPGYISLGLQLDRSSLVQGLDTLLANLHTGHQSLDYFNRAGARQSDVGPDLDPIELGLVTMDDAKRLFPIYFARLHPVNGILDPMLHTPEFVRARSSLLFTWILALTAQFDHASAPIAERLRLHGDKLSKYVHTCGYKSVEIVQGYYISLLSATPAKTLAEERSWLYTMYAIGVATDLGLDQGPRAAIHSHPPRSRNERQFSFPNSSSGAGDGAHQPPQGPSAEETAYEQRLFRNRERTWLRILLWERANSAASGRIHSFPESNLTRSIDTWWLHPLSDTTDQYTAAFIILRQLLASLQVELRDHTRLPHSDPHWVRHLVDSTLQDWCNTWLAVQQNNISMIYLHYVYAHGRLWTLSLALNSSVASTQELDAIRQDCFESAINCCETAVRDLETIGEPLYCMLAPTWAMISYAAVLTLKLFPALYGSRLGSDVELLSLLSQVATQLQRAGTTPSHRFGIAALLGQHLMMILRARAVGLIESPEIREPRPVSGWQSATPVARRENLLLTDWDPFLTQAMSDRCDADGDGFADLFREIFGPGFGDLV</sequence>
<comment type="caution">
    <text evidence="9">The sequence shown here is derived from an EMBL/GenBank/DDBJ whole genome shotgun (WGS) entry which is preliminary data.</text>
</comment>
<dbReference type="CDD" id="cd12148">
    <property type="entry name" value="fungal_TF_MHR"/>
    <property type="match status" value="1"/>
</dbReference>
<accession>A0ABR4GTV9</accession>
<keyword evidence="3" id="KW-0805">Transcription regulation</keyword>
<evidence type="ECO:0000259" key="8">
    <source>
        <dbReference type="PROSITE" id="PS50048"/>
    </source>
</evidence>
<feature type="region of interest" description="Disordered" evidence="7">
    <location>
        <begin position="191"/>
        <end position="215"/>
    </location>
</feature>
<keyword evidence="2" id="KW-0862">Zinc</keyword>
<dbReference type="InterPro" id="IPR036864">
    <property type="entry name" value="Zn2-C6_fun-type_DNA-bd_sf"/>
</dbReference>
<dbReference type="InterPro" id="IPR001138">
    <property type="entry name" value="Zn2Cys6_DnaBD"/>
</dbReference>
<dbReference type="PANTHER" id="PTHR31845:SF19">
    <property type="entry name" value="TRANSCRIPTION FACTOR DOMAIN-CONTAINING PROTEIN"/>
    <property type="match status" value="1"/>
</dbReference>
<keyword evidence="4" id="KW-0238">DNA-binding</keyword>
<keyword evidence="6" id="KW-0539">Nucleus</keyword>
<dbReference type="CDD" id="cd00067">
    <property type="entry name" value="GAL4"/>
    <property type="match status" value="1"/>
</dbReference>
<protein>
    <recommendedName>
        <fullName evidence="8">Zn(2)-C6 fungal-type domain-containing protein</fullName>
    </recommendedName>
</protein>
<evidence type="ECO:0000313" key="10">
    <source>
        <dbReference type="Proteomes" id="UP001610334"/>
    </source>
</evidence>
<evidence type="ECO:0000256" key="4">
    <source>
        <dbReference type="ARBA" id="ARBA00023125"/>
    </source>
</evidence>
<organism evidence="9 10">
    <name type="scientific">Aspergillus granulosus</name>
    <dbReference type="NCBI Taxonomy" id="176169"/>
    <lineage>
        <taxon>Eukaryota</taxon>
        <taxon>Fungi</taxon>
        <taxon>Dikarya</taxon>
        <taxon>Ascomycota</taxon>
        <taxon>Pezizomycotina</taxon>
        <taxon>Eurotiomycetes</taxon>
        <taxon>Eurotiomycetidae</taxon>
        <taxon>Eurotiales</taxon>
        <taxon>Aspergillaceae</taxon>
        <taxon>Aspergillus</taxon>
        <taxon>Aspergillus subgen. Nidulantes</taxon>
    </lineage>
</organism>
<evidence type="ECO:0000256" key="5">
    <source>
        <dbReference type="ARBA" id="ARBA00023163"/>
    </source>
</evidence>
<gene>
    <name evidence="9" type="ORF">BJX63DRAFT_107663</name>
</gene>
<evidence type="ECO:0000256" key="1">
    <source>
        <dbReference type="ARBA" id="ARBA00004123"/>
    </source>
</evidence>
<dbReference type="InterPro" id="IPR051089">
    <property type="entry name" value="prtT"/>
</dbReference>
<keyword evidence="5" id="KW-0804">Transcription</keyword>
<evidence type="ECO:0000256" key="2">
    <source>
        <dbReference type="ARBA" id="ARBA00022833"/>
    </source>
</evidence>
<feature type="compositionally biased region" description="Polar residues" evidence="7">
    <location>
        <begin position="191"/>
        <end position="210"/>
    </location>
</feature>
<dbReference type="EMBL" id="JBFXLT010000178">
    <property type="protein sequence ID" value="KAL2802510.1"/>
    <property type="molecule type" value="Genomic_DNA"/>
</dbReference>
<evidence type="ECO:0000313" key="9">
    <source>
        <dbReference type="EMBL" id="KAL2802510.1"/>
    </source>
</evidence>
<evidence type="ECO:0000256" key="7">
    <source>
        <dbReference type="SAM" id="MobiDB-lite"/>
    </source>
</evidence>
<dbReference type="PANTHER" id="PTHR31845">
    <property type="entry name" value="FINGER DOMAIN PROTEIN, PUTATIVE-RELATED"/>
    <property type="match status" value="1"/>
</dbReference>
<comment type="subcellular location">
    <subcellularLocation>
        <location evidence="1">Nucleus</location>
    </subcellularLocation>
</comment>
<feature type="region of interest" description="Disordered" evidence="7">
    <location>
        <begin position="404"/>
        <end position="446"/>
    </location>
</feature>